<dbReference type="Proteomes" id="UP000812077">
    <property type="component" value="Unassembled WGS sequence"/>
</dbReference>
<comment type="caution">
    <text evidence="1">The sequence shown here is derived from an EMBL/GenBank/DDBJ whole genome shotgun (WGS) entry which is preliminary data.</text>
</comment>
<protein>
    <submittedName>
        <fullName evidence="1">Topoisomerase</fullName>
    </submittedName>
</protein>
<organism evidence="1 2">
    <name type="scientific">Prevotella melaninogenica</name>
    <dbReference type="NCBI Taxonomy" id="28132"/>
    <lineage>
        <taxon>Bacteria</taxon>
        <taxon>Pseudomonadati</taxon>
        <taxon>Bacteroidota</taxon>
        <taxon>Bacteroidia</taxon>
        <taxon>Bacteroidales</taxon>
        <taxon>Prevotellaceae</taxon>
        <taxon>Prevotella</taxon>
    </lineage>
</organism>
<keyword evidence="2" id="KW-1185">Reference proteome</keyword>
<evidence type="ECO:0000313" key="1">
    <source>
        <dbReference type="EMBL" id="MBW4755486.1"/>
    </source>
</evidence>
<accession>A0ABS6Y7K2</accession>
<dbReference type="RefSeq" id="WP_219433941.1">
    <property type="nucleotide sequence ID" value="NZ_JAHXCP010000023.1"/>
</dbReference>
<evidence type="ECO:0000313" key="2">
    <source>
        <dbReference type="Proteomes" id="UP000812077"/>
    </source>
</evidence>
<dbReference type="CDD" id="cd01029">
    <property type="entry name" value="TOPRIM_primases"/>
    <property type="match status" value="1"/>
</dbReference>
<reference evidence="1 2" key="1">
    <citation type="submission" date="2021-07" db="EMBL/GenBank/DDBJ databases">
        <title>Genomic diversity and antimicrobial resistance of Prevotella spp. isolated from chronic lung disease airways.</title>
        <authorList>
            <person name="Webb K.A."/>
            <person name="Olagoke O.S."/>
            <person name="Baird T."/>
            <person name="Neill J."/>
            <person name="Pham A."/>
            <person name="Wells T.J."/>
            <person name="Ramsay K.A."/>
            <person name="Bell S.C."/>
            <person name="Sarovich D.S."/>
            <person name="Price E.P."/>
        </authorList>
    </citation>
    <scope>NUCLEOTIDE SEQUENCE [LARGE SCALE GENOMIC DNA]</scope>
    <source>
        <strain evidence="1 2">SCHI0027.S.6</strain>
    </source>
</reference>
<gene>
    <name evidence="1" type="ORF">KZO77_10690</name>
</gene>
<proteinExistence type="predicted"/>
<dbReference type="EMBL" id="JAHXCP010000023">
    <property type="protein sequence ID" value="MBW4755486.1"/>
    <property type="molecule type" value="Genomic_DNA"/>
</dbReference>
<name>A0ABS6Y7K2_9BACT</name>
<dbReference type="Pfam" id="PF13155">
    <property type="entry name" value="Toprim_2"/>
    <property type="match status" value="1"/>
</dbReference>
<sequence>MKEAEKILERTNGGLRVFEHFFGEAVRKKNFLNTFREDSNPSCHLYLHKESAGDRFYMKDYGSSEWSGDCFTIAGRIFNLDTKTSFVEILKKIDSEMGLCIFGEAANNNNPKPTWRVQKNTLLEKENIVSFSPAYKNFIPEDLEFWSQYGINRKTLDRYNVRSIYSCKFQKENGKEYNVYGGKAKPAFAYLFNRGKGIKIYMPKSPVRFLYAGKLPKPYVFGWEQLPQNGNYVFITGGEKDVLSLAAHGFNAISLNSETAHLQPSMIEELSKRFNHIVFLYDCDETGKRESSLRVEEWKAYKTSRVVLPLSGDKSSKDISDFFSEGRTSKELWEIVESQTQ</sequence>
<dbReference type="InterPro" id="IPR034154">
    <property type="entry name" value="TOPRIM_DnaG/twinkle"/>
</dbReference>